<dbReference type="AlphaFoldDB" id="A0AA43UAX7"/>
<dbReference type="EMBL" id="JAUMVS010000003">
    <property type="protein sequence ID" value="MDO4841154.1"/>
    <property type="molecule type" value="Genomic_DNA"/>
</dbReference>
<gene>
    <name evidence="3" type="ORF">Q3982_00550</name>
</gene>
<evidence type="ECO:0000256" key="1">
    <source>
        <dbReference type="ARBA" id="ARBA00023002"/>
    </source>
</evidence>
<dbReference type="NCBIfam" id="TIGR02175">
    <property type="entry name" value="PorC_KorC"/>
    <property type="match status" value="1"/>
</dbReference>
<dbReference type="PANTHER" id="PTHR43366:SF1">
    <property type="entry name" value="PYRUVATE SYNTHASE SUBUNIT PORC"/>
    <property type="match status" value="1"/>
</dbReference>
<reference evidence="3" key="1">
    <citation type="submission" date="2023-07" db="EMBL/GenBank/DDBJ databases">
        <title>Between Cages and Wild: Unraveling the Impact of Captivity on Animal Microbiomes and Antimicrobial Resistance.</title>
        <authorList>
            <person name="Schmartz G.P."/>
            <person name="Rehner J."/>
            <person name="Schuff M.J."/>
            <person name="Becker S.L."/>
            <person name="Kravczyk M."/>
            <person name="Gurevich A."/>
            <person name="Francke R."/>
            <person name="Mueller R."/>
            <person name="Keller V."/>
            <person name="Keller A."/>
        </authorList>
    </citation>
    <scope>NUCLEOTIDE SEQUENCE</scope>
    <source>
        <strain evidence="3">S12M_St_49</strain>
    </source>
</reference>
<evidence type="ECO:0000313" key="4">
    <source>
        <dbReference type="Proteomes" id="UP001168575"/>
    </source>
</evidence>
<name>A0AA43UAX7_9ACTN</name>
<keyword evidence="1" id="KW-0560">Oxidoreductase</keyword>
<comment type="caution">
    <text evidence="3">The sequence shown here is derived from an EMBL/GenBank/DDBJ whole genome shotgun (WGS) entry which is preliminary data.</text>
</comment>
<sequence>MAQMTEIRWHARAGQGAVTAAKLIADTALSAGSYIQAMPEYGPERTGAPLKAYTRVSDQPVEVHNSIKTPDIVVVLDETLLAIVDVLEGIKDNGVVVLNTAMTPDEARVALKAPEYIKVATVNASDIALATIKRDIPNTPICGALAKVTGVVSVEGIKEHLKETFGKKFTQEIIDANLTSVDRAYEEVQA</sequence>
<dbReference type="Proteomes" id="UP001168575">
    <property type="component" value="Unassembled WGS sequence"/>
</dbReference>
<dbReference type="Pfam" id="PF01558">
    <property type="entry name" value="POR"/>
    <property type="match status" value="1"/>
</dbReference>
<dbReference type="InterPro" id="IPR002869">
    <property type="entry name" value="Pyrv_flavodox_OxRed_cen"/>
</dbReference>
<evidence type="ECO:0000259" key="2">
    <source>
        <dbReference type="Pfam" id="PF01558"/>
    </source>
</evidence>
<dbReference type="InterPro" id="IPR011894">
    <property type="entry name" value="PorC_KorC"/>
</dbReference>
<organism evidence="3 4">
    <name type="scientific">Phoenicibacter congonensis</name>
    <dbReference type="NCBI Taxonomy" id="1944646"/>
    <lineage>
        <taxon>Bacteria</taxon>
        <taxon>Bacillati</taxon>
        <taxon>Actinomycetota</taxon>
        <taxon>Coriobacteriia</taxon>
        <taxon>Eggerthellales</taxon>
        <taxon>Eggerthellaceae</taxon>
        <taxon>Phoenicibacter</taxon>
    </lineage>
</organism>
<dbReference type="InterPro" id="IPR051626">
    <property type="entry name" value="Oxidoreductase_gamma_subunit"/>
</dbReference>
<accession>A0AA43UAX7</accession>
<protein>
    <submittedName>
        <fullName evidence="3">2-oxoacid:acceptor oxidoreductase family protein</fullName>
    </submittedName>
</protein>
<proteinExistence type="predicted"/>
<feature type="domain" description="Pyruvate/ketoisovalerate oxidoreductase catalytic" evidence="2">
    <location>
        <begin position="13"/>
        <end position="186"/>
    </location>
</feature>
<dbReference type="InterPro" id="IPR019752">
    <property type="entry name" value="Pyrv/ketoisovalerate_OxRed_cat"/>
</dbReference>
<evidence type="ECO:0000313" key="3">
    <source>
        <dbReference type="EMBL" id="MDO4841154.1"/>
    </source>
</evidence>
<dbReference type="Gene3D" id="3.40.920.10">
    <property type="entry name" value="Pyruvate-ferredoxin oxidoreductase, PFOR, domain III"/>
    <property type="match status" value="1"/>
</dbReference>
<keyword evidence="4" id="KW-1185">Reference proteome</keyword>
<dbReference type="PANTHER" id="PTHR43366">
    <property type="entry name" value="PYRUVATE SYNTHASE SUBUNIT PORC"/>
    <property type="match status" value="1"/>
</dbReference>
<dbReference type="GO" id="GO:0016625">
    <property type="term" value="F:oxidoreductase activity, acting on the aldehyde or oxo group of donors, iron-sulfur protein as acceptor"/>
    <property type="evidence" value="ECO:0007669"/>
    <property type="project" value="InterPro"/>
</dbReference>
<dbReference type="SUPFAM" id="SSF53323">
    <property type="entry name" value="Pyruvate-ferredoxin oxidoreductase, PFOR, domain III"/>
    <property type="match status" value="1"/>
</dbReference>